<name>X1A1G8_9ZZZZ</name>
<reference evidence="1" key="1">
    <citation type="journal article" date="2014" name="Front. Microbiol.">
        <title>High frequency of phylogenetically diverse reductive dehalogenase-homologous genes in deep subseafloor sedimentary metagenomes.</title>
        <authorList>
            <person name="Kawai M."/>
            <person name="Futagami T."/>
            <person name="Toyoda A."/>
            <person name="Takaki Y."/>
            <person name="Nishi S."/>
            <person name="Hori S."/>
            <person name="Arai W."/>
            <person name="Tsubouchi T."/>
            <person name="Morono Y."/>
            <person name="Uchiyama I."/>
            <person name="Ito T."/>
            <person name="Fujiyama A."/>
            <person name="Inagaki F."/>
            <person name="Takami H."/>
        </authorList>
    </citation>
    <scope>NUCLEOTIDE SEQUENCE</scope>
    <source>
        <strain evidence="1">Expedition CK06-06</strain>
    </source>
</reference>
<evidence type="ECO:0000313" key="1">
    <source>
        <dbReference type="EMBL" id="GAG54146.1"/>
    </source>
</evidence>
<comment type="caution">
    <text evidence="1">The sequence shown here is derived from an EMBL/GenBank/DDBJ whole genome shotgun (WGS) entry which is preliminary data.</text>
</comment>
<organism evidence="1">
    <name type="scientific">marine sediment metagenome</name>
    <dbReference type="NCBI Taxonomy" id="412755"/>
    <lineage>
        <taxon>unclassified sequences</taxon>
        <taxon>metagenomes</taxon>
        <taxon>ecological metagenomes</taxon>
    </lineage>
</organism>
<dbReference type="AlphaFoldDB" id="X1A1G8"/>
<accession>X1A1G8</accession>
<dbReference type="EMBL" id="BART01008436">
    <property type="protein sequence ID" value="GAG54146.1"/>
    <property type="molecule type" value="Genomic_DNA"/>
</dbReference>
<sequence>MICNDNADDGWYNIKIMGKSWLKKFNIKYIQTYKNIYLRKHETIEKSMSEIGLIIQNELYAYLEYIPDEIINNISKEIRNKIQDKLFDFDLNVSKNHKK</sequence>
<proteinExistence type="predicted"/>
<gene>
    <name evidence="1" type="ORF">S01H4_18975</name>
</gene>
<protein>
    <submittedName>
        <fullName evidence="1">Uncharacterized protein</fullName>
    </submittedName>
</protein>